<evidence type="ECO:0000256" key="1">
    <source>
        <dbReference type="SAM" id="SignalP"/>
    </source>
</evidence>
<organism evidence="2 3">
    <name type="scientific">Methylobacterium hispanicum</name>
    <dbReference type="NCBI Taxonomy" id="270350"/>
    <lineage>
        <taxon>Bacteria</taxon>
        <taxon>Pseudomonadati</taxon>
        <taxon>Pseudomonadota</taxon>
        <taxon>Alphaproteobacteria</taxon>
        <taxon>Hyphomicrobiales</taxon>
        <taxon>Methylobacteriaceae</taxon>
        <taxon>Methylobacterium</taxon>
    </lineage>
</organism>
<feature type="chain" id="PRO_5043921294" evidence="1">
    <location>
        <begin position="23"/>
        <end position="99"/>
    </location>
</feature>
<protein>
    <submittedName>
        <fullName evidence="2">Uncharacterized protein</fullName>
    </submittedName>
</protein>
<dbReference type="Proteomes" id="UP001055247">
    <property type="component" value="Unassembled WGS sequence"/>
</dbReference>
<evidence type="ECO:0000313" key="3">
    <source>
        <dbReference type="Proteomes" id="UP001055247"/>
    </source>
</evidence>
<reference evidence="2" key="2">
    <citation type="submission" date="2021-08" db="EMBL/GenBank/DDBJ databases">
        <authorList>
            <person name="Tani A."/>
            <person name="Ola A."/>
            <person name="Ogura Y."/>
            <person name="Katsura K."/>
            <person name="Hayashi T."/>
        </authorList>
    </citation>
    <scope>NUCLEOTIDE SEQUENCE</scope>
    <source>
        <strain evidence="2">DSM 16372</strain>
    </source>
</reference>
<feature type="signal peptide" evidence="1">
    <location>
        <begin position="1"/>
        <end position="22"/>
    </location>
</feature>
<comment type="caution">
    <text evidence="2">The sequence shown here is derived from an EMBL/GenBank/DDBJ whole genome shotgun (WGS) entry which is preliminary data.</text>
</comment>
<reference evidence="2" key="1">
    <citation type="journal article" date="2016" name="Front. Microbiol.">
        <title>Genome Sequence of the Piezophilic, Mesophilic Sulfate-Reducing Bacterium Desulfovibrio indicus J2T.</title>
        <authorList>
            <person name="Cao J."/>
            <person name="Maignien L."/>
            <person name="Shao Z."/>
            <person name="Alain K."/>
            <person name="Jebbar M."/>
        </authorList>
    </citation>
    <scope>NUCLEOTIDE SEQUENCE</scope>
    <source>
        <strain evidence="2">DSM 16372</strain>
    </source>
</reference>
<dbReference type="RefSeq" id="WP_108038976.1">
    <property type="nucleotide sequence ID" value="NZ_BPQO01000011.1"/>
</dbReference>
<accession>A0AAV4ZLH5</accession>
<dbReference type="AlphaFoldDB" id="A0AAV4ZLH5"/>
<sequence>MIRLAIATGFSCVAAWASPALAQTDGSIEAYGTRFALSPFETMEASVAVASDRNGRKFNVVRAPNGRMMVLLPVDRVKDVSPYADDSEMMFGGTKGSTR</sequence>
<dbReference type="EMBL" id="BPQO01000011">
    <property type="protein sequence ID" value="GJD89315.1"/>
    <property type="molecule type" value="Genomic_DNA"/>
</dbReference>
<proteinExistence type="predicted"/>
<keyword evidence="1" id="KW-0732">Signal</keyword>
<gene>
    <name evidence="2" type="ORF">BHAOGJBA_2841</name>
</gene>
<evidence type="ECO:0000313" key="2">
    <source>
        <dbReference type="EMBL" id="GJD89315.1"/>
    </source>
</evidence>
<name>A0AAV4ZLH5_9HYPH</name>
<keyword evidence="3" id="KW-1185">Reference proteome</keyword>